<dbReference type="InterPro" id="IPR018152">
    <property type="entry name" value="SOD_Cu/Zn_BS"/>
</dbReference>
<evidence type="ECO:0000313" key="10">
    <source>
        <dbReference type="EMBL" id="OCB88914.1"/>
    </source>
</evidence>
<dbReference type="GO" id="GO:0005507">
    <property type="term" value="F:copper ion binding"/>
    <property type="evidence" value="ECO:0007669"/>
    <property type="project" value="InterPro"/>
</dbReference>
<keyword evidence="4" id="KW-0049">Antioxidant</keyword>
<comment type="similarity">
    <text evidence="1 7">Belongs to the Cu-Zn superoxide dismutase family.</text>
</comment>
<keyword evidence="11" id="KW-1185">Reference proteome</keyword>
<dbReference type="CDD" id="cd00305">
    <property type="entry name" value="Cu-Zn_Superoxide_Dismutase"/>
    <property type="match status" value="1"/>
</dbReference>
<evidence type="ECO:0000259" key="9">
    <source>
        <dbReference type="Pfam" id="PF00080"/>
    </source>
</evidence>
<comment type="cofactor">
    <cofactor evidence="7">
        <name>Cu cation</name>
        <dbReference type="ChEBI" id="CHEBI:23378"/>
    </cofactor>
    <text evidence="7">Binds 1 copper ion per subunit.</text>
</comment>
<evidence type="ECO:0000256" key="5">
    <source>
        <dbReference type="ARBA" id="ARBA00023002"/>
    </source>
</evidence>
<comment type="function">
    <text evidence="7">Destroys radicals which are normally produced within the cells and which are toxic to biological systems.</text>
</comment>
<gene>
    <name evidence="10" type="ORF">A7U60_g3869</name>
</gene>
<dbReference type="PROSITE" id="PS00087">
    <property type="entry name" value="SOD_CU_ZN_1"/>
    <property type="match status" value="1"/>
</dbReference>
<evidence type="ECO:0000256" key="6">
    <source>
        <dbReference type="ARBA" id="ARBA00023008"/>
    </source>
</evidence>
<feature type="domain" description="Superoxide dismutase copper/zinc binding" evidence="9">
    <location>
        <begin position="64"/>
        <end position="200"/>
    </location>
</feature>
<dbReference type="InterPro" id="IPR036423">
    <property type="entry name" value="SOD-like_Cu/Zn_dom_sf"/>
</dbReference>
<dbReference type="InterPro" id="IPR024134">
    <property type="entry name" value="SOD_Cu/Zn_/chaperone"/>
</dbReference>
<dbReference type="Gene3D" id="2.60.40.200">
    <property type="entry name" value="Superoxide dismutase, copper/zinc binding domain"/>
    <property type="match status" value="1"/>
</dbReference>
<proteinExistence type="inferred from homology"/>
<keyword evidence="2 7" id="KW-0479">Metal-binding</keyword>
<evidence type="ECO:0000256" key="8">
    <source>
        <dbReference type="SAM" id="Phobius"/>
    </source>
</evidence>
<dbReference type="EMBL" id="LNZH02000167">
    <property type="protein sequence ID" value="OCB88914.1"/>
    <property type="molecule type" value="Genomic_DNA"/>
</dbReference>
<dbReference type="PRINTS" id="PR00068">
    <property type="entry name" value="CUZNDISMTASE"/>
</dbReference>
<dbReference type="PROSITE" id="PS00332">
    <property type="entry name" value="SOD_CU_ZN_2"/>
    <property type="match status" value="1"/>
</dbReference>
<evidence type="ECO:0000313" key="11">
    <source>
        <dbReference type="Proteomes" id="UP000757232"/>
    </source>
</evidence>
<accession>A0A9Q5HZL0</accession>
<dbReference type="PANTHER" id="PTHR10003">
    <property type="entry name" value="SUPEROXIDE DISMUTASE CU-ZN -RELATED"/>
    <property type="match status" value="1"/>
</dbReference>
<dbReference type="InterPro" id="IPR001424">
    <property type="entry name" value="SOD_Cu_Zn_dom"/>
</dbReference>
<dbReference type="AlphaFoldDB" id="A0A9Q5HZL0"/>
<evidence type="ECO:0000256" key="1">
    <source>
        <dbReference type="ARBA" id="ARBA00010457"/>
    </source>
</evidence>
<keyword evidence="5 7" id="KW-0560">Oxidoreductase</keyword>
<organism evidence="10 11">
    <name type="scientific">Sanghuangporus baumii</name>
    <name type="common">Phellinus baumii</name>
    <dbReference type="NCBI Taxonomy" id="108892"/>
    <lineage>
        <taxon>Eukaryota</taxon>
        <taxon>Fungi</taxon>
        <taxon>Dikarya</taxon>
        <taxon>Basidiomycota</taxon>
        <taxon>Agaricomycotina</taxon>
        <taxon>Agaricomycetes</taxon>
        <taxon>Hymenochaetales</taxon>
        <taxon>Hymenochaetaceae</taxon>
        <taxon>Sanghuangporus</taxon>
    </lineage>
</organism>
<name>A0A9Q5HZL0_SANBA</name>
<dbReference type="Pfam" id="PF00080">
    <property type="entry name" value="Sod_Cu"/>
    <property type="match status" value="1"/>
</dbReference>
<feature type="transmembrane region" description="Helical" evidence="8">
    <location>
        <begin position="20"/>
        <end position="39"/>
    </location>
</feature>
<evidence type="ECO:0000256" key="3">
    <source>
        <dbReference type="ARBA" id="ARBA00022833"/>
    </source>
</evidence>
<dbReference type="Proteomes" id="UP000757232">
    <property type="component" value="Unassembled WGS sequence"/>
</dbReference>
<keyword evidence="3 7" id="KW-0862">Zinc</keyword>
<evidence type="ECO:0000256" key="2">
    <source>
        <dbReference type="ARBA" id="ARBA00022723"/>
    </source>
</evidence>
<dbReference type="EC" id="1.15.1.1" evidence="7"/>
<reference evidence="10" key="1">
    <citation type="submission" date="2016-06" db="EMBL/GenBank/DDBJ databases">
        <title>Draft Genome sequence of the fungus Inonotus baumii.</title>
        <authorList>
            <person name="Zhu H."/>
            <person name="Lin W."/>
        </authorList>
    </citation>
    <scope>NUCLEOTIDE SEQUENCE</scope>
    <source>
        <strain evidence="10">821</strain>
    </source>
</reference>
<evidence type="ECO:0000256" key="4">
    <source>
        <dbReference type="ARBA" id="ARBA00022862"/>
    </source>
</evidence>
<comment type="caution">
    <text evidence="10">The sequence shown here is derived from an EMBL/GenBank/DDBJ whole genome shotgun (WGS) entry which is preliminary data.</text>
</comment>
<comment type="cofactor">
    <cofactor evidence="7">
        <name>Zn(2+)</name>
        <dbReference type="ChEBI" id="CHEBI:29105"/>
    </cofactor>
    <text evidence="7">Binds 1 zinc ion per subunit.</text>
</comment>
<protein>
    <recommendedName>
        <fullName evidence="7">Superoxide dismutase [Cu-Zn]</fullName>
        <ecNumber evidence="7">1.15.1.1</ecNumber>
    </recommendedName>
</protein>
<evidence type="ECO:0000256" key="7">
    <source>
        <dbReference type="RuleBase" id="RU000393"/>
    </source>
</evidence>
<dbReference type="OrthoDB" id="2015551at2759"/>
<dbReference type="GO" id="GO:0004784">
    <property type="term" value="F:superoxide dismutase activity"/>
    <property type="evidence" value="ECO:0007669"/>
    <property type="project" value="UniProtKB-EC"/>
</dbReference>
<dbReference type="FunFam" id="2.60.40.200:FF:000001">
    <property type="entry name" value="Superoxide dismutase [Cu-Zn]"/>
    <property type="match status" value="1"/>
</dbReference>
<sequence length="206" mass="21529">MNSSKQMSGLVGQQHSKSRATTCTIIALALASVFFWRVFIYRPEPEYAFVVKKAVAVLKGDSDVTGTVTFSQVGALAPVIVSGEIKKLDRNAKRGFHVHQLGDATNGCLSAGAHFNPLGRTHGAPTDINRHAGDLGNIETDGSGLTNFTISDKLISLNGPFSIVGRSVVVHAGEDDLGKGGDEESLKTGNAGARLACGVIGLAELV</sequence>
<keyword evidence="6 7" id="KW-0186">Copper</keyword>
<keyword evidence="8" id="KW-0472">Membrane</keyword>
<comment type="catalytic activity">
    <reaction evidence="7">
        <text>2 superoxide + 2 H(+) = H2O2 + O2</text>
        <dbReference type="Rhea" id="RHEA:20696"/>
        <dbReference type="ChEBI" id="CHEBI:15378"/>
        <dbReference type="ChEBI" id="CHEBI:15379"/>
        <dbReference type="ChEBI" id="CHEBI:16240"/>
        <dbReference type="ChEBI" id="CHEBI:18421"/>
        <dbReference type="EC" id="1.15.1.1"/>
    </reaction>
</comment>
<keyword evidence="8" id="KW-1133">Transmembrane helix</keyword>
<keyword evidence="8" id="KW-0812">Transmembrane</keyword>
<dbReference type="SUPFAM" id="SSF49329">
    <property type="entry name" value="Cu,Zn superoxide dismutase-like"/>
    <property type="match status" value="1"/>
</dbReference>